<protein>
    <submittedName>
        <fullName evidence="1">Uncharacterized protein</fullName>
    </submittedName>
</protein>
<gene>
    <name evidence="1" type="ORF">Cflav_PD0391</name>
</gene>
<name>B9XS87_PEDPL</name>
<keyword evidence="2" id="KW-1185">Reference proteome</keyword>
<dbReference type="EMBL" id="ABOX02000075">
    <property type="protein sequence ID" value="EEF57297.1"/>
    <property type="molecule type" value="Genomic_DNA"/>
</dbReference>
<dbReference type="Proteomes" id="UP000003688">
    <property type="component" value="Unassembled WGS sequence"/>
</dbReference>
<accession>B9XS87</accession>
<sequence>METKSRELREEKVNANIEAIQSILGALIADDPTMSLPQLQELLTACIVLQFDIKRCRENCEYKIRSQHHKPLWKRA</sequence>
<comment type="caution">
    <text evidence="1">The sequence shown here is derived from an EMBL/GenBank/DDBJ whole genome shotgun (WGS) entry which is preliminary data.</text>
</comment>
<evidence type="ECO:0000313" key="1">
    <source>
        <dbReference type="EMBL" id="EEF57297.1"/>
    </source>
</evidence>
<evidence type="ECO:0000313" key="2">
    <source>
        <dbReference type="Proteomes" id="UP000003688"/>
    </source>
</evidence>
<dbReference type="AlphaFoldDB" id="B9XS87"/>
<organism evidence="1 2">
    <name type="scientific">Pedosphaera parvula (strain Ellin514)</name>
    <dbReference type="NCBI Taxonomy" id="320771"/>
    <lineage>
        <taxon>Bacteria</taxon>
        <taxon>Pseudomonadati</taxon>
        <taxon>Verrucomicrobiota</taxon>
        <taxon>Pedosphaerae</taxon>
        <taxon>Pedosphaerales</taxon>
        <taxon>Pedosphaeraceae</taxon>
        <taxon>Pedosphaera</taxon>
    </lineage>
</organism>
<reference evidence="1 2" key="1">
    <citation type="journal article" date="2011" name="J. Bacteriol.">
        <title>Genome sequence of 'Pedosphaera parvula' Ellin514, an aerobic Verrucomicrobial isolate from pasture soil.</title>
        <authorList>
            <person name="Kant R."/>
            <person name="van Passel M.W."/>
            <person name="Sangwan P."/>
            <person name="Palva A."/>
            <person name="Lucas S."/>
            <person name="Copeland A."/>
            <person name="Lapidus A."/>
            <person name="Glavina Del Rio T."/>
            <person name="Dalin E."/>
            <person name="Tice H."/>
            <person name="Bruce D."/>
            <person name="Goodwin L."/>
            <person name="Pitluck S."/>
            <person name="Chertkov O."/>
            <person name="Larimer F.W."/>
            <person name="Land M.L."/>
            <person name="Hauser L."/>
            <person name="Brettin T.S."/>
            <person name="Detter J.C."/>
            <person name="Han S."/>
            <person name="de Vos W.M."/>
            <person name="Janssen P.H."/>
            <person name="Smidt H."/>
        </authorList>
    </citation>
    <scope>NUCLEOTIDE SEQUENCE [LARGE SCALE GENOMIC DNA]</scope>
    <source>
        <strain evidence="1 2">Ellin514</strain>
    </source>
</reference>
<proteinExistence type="predicted"/>
<dbReference type="STRING" id="320771.Cflav_PD0391"/>